<dbReference type="RefSeq" id="WP_089329384.1">
    <property type="nucleotide sequence ID" value="NZ_FZOR01000036.1"/>
</dbReference>
<dbReference type="PROSITE" id="PS50937">
    <property type="entry name" value="HTH_MERR_2"/>
    <property type="match status" value="1"/>
</dbReference>
<dbReference type="GO" id="GO:0003677">
    <property type="term" value="F:DNA binding"/>
    <property type="evidence" value="ECO:0007669"/>
    <property type="project" value="UniProtKB-KW"/>
</dbReference>
<dbReference type="PRINTS" id="PR00040">
    <property type="entry name" value="HTHMERR"/>
</dbReference>
<dbReference type="InterPro" id="IPR009061">
    <property type="entry name" value="DNA-bd_dom_put_sf"/>
</dbReference>
<protein>
    <submittedName>
        <fullName evidence="4">DNA-binding transcriptional regulator, MerR family</fullName>
    </submittedName>
</protein>
<dbReference type="GO" id="GO:0003700">
    <property type="term" value="F:DNA-binding transcription factor activity"/>
    <property type="evidence" value="ECO:0007669"/>
    <property type="project" value="InterPro"/>
</dbReference>
<gene>
    <name evidence="4" type="ORF">SAMN05443665_10366</name>
</gene>
<evidence type="ECO:0000313" key="4">
    <source>
        <dbReference type="EMBL" id="SNT49683.1"/>
    </source>
</evidence>
<dbReference type="Pfam" id="PF13411">
    <property type="entry name" value="MerR_1"/>
    <property type="match status" value="1"/>
</dbReference>
<evidence type="ECO:0000256" key="1">
    <source>
        <dbReference type="ARBA" id="ARBA00023125"/>
    </source>
</evidence>
<dbReference type="EMBL" id="FZOR01000036">
    <property type="protein sequence ID" value="SNT49683.1"/>
    <property type="molecule type" value="Genomic_DNA"/>
</dbReference>
<dbReference type="InterPro" id="IPR000551">
    <property type="entry name" value="MerR-type_HTH_dom"/>
</dbReference>
<evidence type="ECO:0000256" key="2">
    <source>
        <dbReference type="SAM" id="MobiDB-lite"/>
    </source>
</evidence>
<evidence type="ECO:0000259" key="3">
    <source>
        <dbReference type="PROSITE" id="PS50937"/>
    </source>
</evidence>
<organism evidence="4 5">
    <name type="scientific">Actinomadura meyerae</name>
    <dbReference type="NCBI Taxonomy" id="240840"/>
    <lineage>
        <taxon>Bacteria</taxon>
        <taxon>Bacillati</taxon>
        <taxon>Actinomycetota</taxon>
        <taxon>Actinomycetes</taxon>
        <taxon>Streptosporangiales</taxon>
        <taxon>Thermomonosporaceae</taxon>
        <taxon>Actinomadura</taxon>
    </lineage>
</organism>
<dbReference type="SUPFAM" id="SSF46955">
    <property type="entry name" value="Putative DNA-binding domain"/>
    <property type="match status" value="1"/>
</dbReference>
<sequence length="174" mass="18925">MRIGDAAAAAGTTPRALRFYEQRGLLPPPARTSSGQRRYDPADVARVRTIRRLLSLGLTIEDVRGCADRLHLLDGDELPPYDGPACAQSTGGTARRRLAALDTEITRLLALRNRLAAEIGVPPRDTDPGAAHPAPPEPHRPSRTVRAAPSEPHRPSRTVRAAPSEPHRPRKVTR</sequence>
<keyword evidence="5" id="KW-1185">Reference proteome</keyword>
<dbReference type="PANTHER" id="PTHR30204">
    <property type="entry name" value="REDOX-CYCLING DRUG-SENSING TRANSCRIPTIONAL ACTIVATOR SOXR"/>
    <property type="match status" value="1"/>
</dbReference>
<keyword evidence="1 4" id="KW-0238">DNA-binding</keyword>
<name>A0A239N5D5_9ACTN</name>
<dbReference type="Proteomes" id="UP000198318">
    <property type="component" value="Unassembled WGS sequence"/>
</dbReference>
<dbReference type="InterPro" id="IPR047057">
    <property type="entry name" value="MerR_fam"/>
</dbReference>
<dbReference type="AlphaFoldDB" id="A0A239N5D5"/>
<proteinExistence type="predicted"/>
<dbReference type="Gene3D" id="1.10.1660.10">
    <property type="match status" value="1"/>
</dbReference>
<evidence type="ECO:0000313" key="5">
    <source>
        <dbReference type="Proteomes" id="UP000198318"/>
    </source>
</evidence>
<reference evidence="4 5" key="1">
    <citation type="submission" date="2017-06" db="EMBL/GenBank/DDBJ databases">
        <authorList>
            <person name="Kim H.J."/>
            <person name="Triplett B.A."/>
        </authorList>
    </citation>
    <scope>NUCLEOTIDE SEQUENCE [LARGE SCALE GENOMIC DNA]</scope>
    <source>
        <strain evidence="4 5">DSM 44715</strain>
    </source>
</reference>
<dbReference type="SMART" id="SM00422">
    <property type="entry name" value="HTH_MERR"/>
    <property type="match status" value="1"/>
</dbReference>
<feature type="region of interest" description="Disordered" evidence="2">
    <location>
        <begin position="119"/>
        <end position="174"/>
    </location>
</feature>
<feature type="domain" description="HTH merR-type" evidence="3">
    <location>
        <begin position="1"/>
        <end position="69"/>
    </location>
</feature>
<accession>A0A239N5D5</accession>
<dbReference type="PANTHER" id="PTHR30204:SF93">
    <property type="entry name" value="HTH MERR-TYPE DOMAIN-CONTAINING PROTEIN"/>
    <property type="match status" value="1"/>
</dbReference>
<dbReference type="OrthoDB" id="5296483at2"/>